<dbReference type="SUPFAM" id="SSF101148">
    <property type="entry name" value="Plant invertase/pectin methylesterase inhibitor"/>
    <property type="match status" value="1"/>
</dbReference>
<keyword evidence="6" id="KW-1185">Reference proteome</keyword>
<protein>
    <recommendedName>
        <fullName evidence="4">Pectinesterase inhibitor domain-containing protein</fullName>
    </recommendedName>
</protein>
<evidence type="ECO:0000259" key="4">
    <source>
        <dbReference type="SMART" id="SM00856"/>
    </source>
</evidence>
<evidence type="ECO:0000256" key="1">
    <source>
        <dbReference type="ARBA" id="ARBA00022729"/>
    </source>
</evidence>
<evidence type="ECO:0000256" key="2">
    <source>
        <dbReference type="ARBA" id="ARBA00038471"/>
    </source>
</evidence>
<dbReference type="InterPro" id="IPR051955">
    <property type="entry name" value="PME_Inhibitor"/>
</dbReference>
<gene>
    <name evidence="5" type="ORF">K2173_005378</name>
</gene>
<sequence length="200" mass="21786">MARLLISLSFLCFVIYMFDLASCNSSPTDFIQASCKVTLYPDLCVRCLSRYAEAIKRNDQHLALTALSVSLARAKSAANFVSKLTKARGIKPREYQAVKDCIENMGDSIDGLSDSIGELGHVGGGGDLRWHISNVQTWVSAALTDDNTCLDGFDGRAMDGNVKSAIKRRVTKVAQVTSNALTFINRLASRHQRASSGEHP</sequence>
<reference evidence="5 6" key="1">
    <citation type="submission" date="2021-09" db="EMBL/GenBank/DDBJ databases">
        <title>Genomic insights and catalytic innovation underlie evolution of tropane alkaloids biosynthesis.</title>
        <authorList>
            <person name="Wang Y.-J."/>
            <person name="Tian T."/>
            <person name="Huang J.-P."/>
            <person name="Huang S.-X."/>
        </authorList>
    </citation>
    <scope>NUCLEOTIDE SEQUENCE [LARGE SCALE GENOMIC DNA]</scope>
    <source>
        <strain evidence="5">KIB-2018</strain>
        <tissue evidence="5">Leaf</tissue>
    </source>
</reference>
<dbReference type="InterPro" id="IPR035513">
    <property type="entry name" value="Invertase/methylesterase_inhib"/>
</dbReference>
<organism evidence="5 6">
    <name type="scientific">Erythroxylum novogranatense</name>
    <dbReference type="NCBI Taxonomy" id="1862640"/>
    <lineage>
        <taxon>Eukaryota</taxon>
        <taxon>Viridiplantae</taxon>
        <taxon>Streptophyta</taxon>
        <taxon>Embryophyta</taxon>
        <taxon>Tracheophyta</taxon>
        <taxon>Spermatophyta</taxon>
        <taxon>Magnoliopsida</taxon>
        <taxon>eudicotyledons</taxon>
        <taxon>Gunneridae</taxon>
        <taxon>Pentapetalae</taxon>
        <taxon>rosids</taxon>
        <taxon>fabids</taxon>
        <taxon>Malpighiales</taxon>
        <taxon>Erythroxylaceae</taxon>
        <taxon>Erythroxylum</taxon>
    </lineage>
</organism>
<accession>A0AAV8TD92</accession>
<proteinExistence type="inferred from homology"/>
<dbReference type="Pfam" id="PF04043">
    <property type="entry name" value="PMEI"/>
    <property type="match status" value="1"/>
</dbReference>
<dbReference type="InterPro" id="IPR006501">
    <property type="entry name" value="Pectinesterase_inhib_dom"/>
</dbReference>
<evidence type="ECO:0000313" key="5">
    <source>
        <dbReference type="EMBL" id="KAJ8764198.1"/>
    </source>
</evidence>
<dbReference type="PANTHER" id="PTHR31080">
    <property type="entry name" value="PECTINESTERASE INHIBITOR-LIKE"/>
    <property type="match status" value="1"/>
</dbReference>
<dbReference type="AlphaFoldDB" id="A0AAV8TD92"/>
<comment type="similarity">
    <text evidence="2">Belongs to the PMEI family.</text>
</comment>
<comment type="caution">
    <text evidence="5">The sequence shown here is derived from an EMBL/GenBank/DDBJ whole genome shotgun (WGS) entry which is preliminary data.</text>
</comment>
<dbReference type="PANTHER" id="PTHR31080:SF207">
    <property type="entry name" value="PECTINESTERASE INHIBITOR 9"/>
    <property type="match status" value="1"/>
</dbReference>
<dbReference type="GO" id="GO:0046910">
    <property type="term" value="F:pectinesterase inhibitor activity"/>
    <property type="evidence" value="ECO:0007669"/>
    <property type="project" value="UniProtKB-ARBA"/>
</dbReference>
<keyword evidence="1 3" id="KW-0732">Signal</keyword>
<feature type="signal peptide" evidence="3">
    <location>
        <begin position="1"/>
        <end position="23"/>
    </location>
</feature>
<dbReference type="EMBL" id="JAIWQS010000005">
    <property type="protein sequence ID" value="KAJ8764198.1"/>
    <property type="molecule type" value="Genomic_DNA"/>
</dbReference>
<evidence type="ECO:0000313" key="6">
    <source>
        <dbReference type="Proteomes" id="UP001159364"/>
    </source>
</evidence>
<dbReference type="CDD" id="cd15798">
    <property type="entry name" value="PMEI-like_3"/>
    <property type="match status" value="1"/>
</dbReference>
<feature type="domain" description="Pectinesterase inhibitor" evidence="4">
    <location>
        <begin position="26"/>
        <end position="183"/>
    </location>
</feature>
<dbReference type="FunFam" id="1.20.140.40:FF:000005">
    <property type="entry name" value="Pectin methylesterase inhibitor 1"/>
    <property type="match status" value="1"/>
</dbReference>
<feature type="chain" id="PRO_5043753953" description="Pectinesterase inhibitor domain-containing protein" evidence="3">
    <location>
        <begin position="24"/>
        <end position="200"/>
    </location>
</feature>
<dbReference type="Proteomes" id="UP001159364">
    <property type="component" value="Linkage Group LG05"/>
</dbReference>
<dbReference type="SMART" id="SM00856">
    <property type="entry name" value="PMEI"/>
    <property type="match status" value="1"/>
</dbReference>
<name>A0AAV8TD92_9ROSI</name>
<dbReference type="Gene3D" id="1.20.140.40">
    <property type="entry name" value="Invertase/pectin methylesterase inhibitor family protein"/>
    <property type="match status" value="1"/>
</dbReference>
<evidence type="ECO:0000256" key="3">
    <source>
        <dbReference type="SAM" id="SignalP"/>
    </source>
</evidence>
<dbReference type="NCBIfam" id="TIGR01614">
    <property type="entry name" value="PME_inhib"/>
    <property type="match status" value="1"/>
</dbReference>